<dbReference type="Pfam" id="PF00535">
    <property type="entry name" value="Glycos_transf_2"/>
    <property type="match status" value="1"/>
</dbReference>
<evidence type="ECO:0000256" key="3">
    <source>
        <dbReference type="ARBA" id="ARBA00022679"/>
    </source>
</evidence>
<sequence>MNQPIPEISMVIPVYNEAVHIGHSLLLIEEELKRITFSYEIIVIDDGSKDDTWQQLVLAGDRSAHFTGIRLSRNFGKELALCAGLEHARGQAVIVMDSDLQHPPALLSRMIHLWREDGAEIVECVKFDRGKESLNKSFSSAIFYSVLNTLSGFDLRGASDFKLLDQKVIQAWREMPERNMFFRGMTTWLGYNRVQIPFEVAERAGGKTQWPFSSLLKLAVHAVVSFSSIPLRFVSLFGFAFLLGAIILGIQTLYQKFIGDAVTGFTTVILLLLVVGSVIMISLGIIGEYIASIYNEVKGRPRYLVSQKITSKTAVTEVAYQVSKAL</sequence>
<dbReference type="SUPFAM" id="SSF53448">
    <property type="entry name" value="Nucleotide-diphospho-sugar transferases"/>
    <property type="match status" value="1"/>
</dbReference>
<keyword evidence="3" id="KW-0808">Transferase</keyword>
<evidence type="ECO:0000256" key="4">
    <source>
        <dbReference type="ARBA" id="ARBA00022692"/>
    </source>
</evidence>
<dbReference type="CDD" id="cd04187">
    <property type="entry name" value="DPM1_like_bac"/>
    <property type="match status" value="1"/>
</dbReference>
<keyword evidence="6 7" id="KW-0472">Membrane</keyword>
<dbReference type="PANTHER" id="PTHR48090">
    <property type="entry name" value="UNDECAPRENYL-PHOSPHATE 4-DEOXY-4-FORMAMIDO-L-ARABINOSE TRANSFERASE-RELATED"/>
    <property type="match status" value="1"/>
</dbReference>
<proteinExistence type="predicted"/>
<name>A0ABX0JBL5_9BACL</name>
<evidence type="ECO:0000259" key="8">
    <source>
        <dbReference type="Pfam" id="PF00535"/>
    </source>
</evidence>
<dbReference type="Gene3D" id="3.90.550.10">
    <property type="entry name" value="Spore Coat Polysaccharide Biosynthesis Protein SpsA, Chain A"/>
    <property type="match status" value="1"/>
</dbReference>
<dbReference type="InterPro" id="IPR050256">
    <property type="entry name" value="Glycosyltransferase_2"/>
</dbReference>
<evidence type="ECO:0000256" key="1">
    <source>
        <dbReference type="ARBA" id="ARBA00004141"/>
    </source>
</evidence>
<protein>
    <submittedName>
        <fullName evidence="9">Glycosyltransferase family 2 protein</fullName>
    </submittedName>
</protein>
<comment type="subcellular location">
    <subcellularLocation>
        <location evidence="1">Membrane</location>
        <topology evidence="1">Multi-pass membrane protein</topology>
    </subcellularLocation>
</comment>
<dbReference type="Proteomes" id="UP001165962">
    <property type="component" value="Unassembled WGS sequence"/>
</dbReference>
<evidence type="ECO:0000256" key="6">
    <source>
        <dbReference type="ARBA" id="ARBA00023136"/>
    </source>
</evidence>
<feature type="domain" description="Glycosyltransferase 2-like" evidence="8">
    <location>
        <begin position="9"/>
        <end position="142"/>
    </location>
</feature>
<keyword evidence="4 7" id="KW-0812">Transmembrane</keyword>
<gene>
    <name evidence="9" type="ORF">G9U52_24315</name>
</gene>
<evidence type="ECO:0000313" key="10">
    <source>
        <dbReference type="Proteomes" id="UP001165962"/>
    </source>
</evidence>
<reference evidence="9" key="1">
    <citation type="submission" date="2020-03" db="EMBL/GenBank/DDBJ databases">
        <title>Draft sequencing of Paenibacilllus sp. S3N08.</title>
        <authorList>
            <person name="Kim D.-U."/>
        </authorList>
    </citation>
    <scope>NUCLEOTIDE SEQUENCE</scope>
    <source>
        <strain evidence="9">S3N08</strain>
    </source>
</reference>
<dbReference type="EMBL" id="JAAOIW010000010">
    <property type="protein sequence ID" value="NHN32943.1"/>
    <property type="molecule type" value="Genomic_DNA"/>
</dbReference>
<dbReference type="RefSeq" id="WP_166153251.1">
    <property type="nucleotide sequence ID" value="NZ_JAAOIW010000010.1"/>
</dbReference>
<keyword evidence="5 7" id="KW-1133">Transmembrane helix</keyword>
<evidence type="ECO:0000313" key="9">
    <source>
        <dbReference type="EMBL" id="NHN32943.1"/>
    </source>
</evidence>
<keyword evidence="10" id="KW-1185">Reference proteome</keyword>
<evidence type="ECO:0000256" key="7">
    <source>
        <dbReference type="SAM" id="Phobius"/>
    </source>
</evidence>
<dbReference type="InterPro" id="IPR001173">
    <property type="entry name" value="Glyco_trans_2-like"/>
</dbReference>
<dbReference type="PANTHER" id="PTHR48090:SF1">
    <property type="entry name" value="PROPHAGE BACTOPRENOL GLUCOSYL TRANSFERASE HOMOLOG"/>
    <property type="match status" value="1"/>
</dbReference>
<feature type="transmembrane region" description="Helical" evidence="7">
    <location>
        <begin position="233"/>
        <end position="254"/>
    </location>
</feature>
<feature type="transmembrane region" description="Helical" evidence="7">
    <location>
        <begin position="266"/>
        <end position="291"/>
    </location>
</feature>
<evidence type="ECO:0000256" key="5">
    <source>
        <dbReference type="ARBA" id="ARBA00022989"/>
    </source>
</evidence>
<accession>A0ABX0JBL5</accession>
<organism evidence="9 10">
    <name type="scientific">Paenibacillus agricola</name>
    <dbReference type="NCBI Taxonomy" id="2716264"/>
    <lineage>
        <taxon>Bacteria</taxon>
        <taxon>Bacillati</taxon>
        <taxon>Bacillota</taxon>
        <taxon>Bacilli</taxon>
        <taxon>Bacillales</taxon>
        <taxon>Paenibacillaceae</taxon>
        <taxon>Paenibacillus</taxon>
    </lineage>
</organism>
<dbReference type="InterPro" id="IPR029044">
    <property type="entry name" value="Nucleotide-diphossugar_trans"/>
</dbReference>
<keyword evidence="2" id="KW-0328">Glycosyltransferase</keyword>
<evidence type="ECO:0000256" key="2">
    <source>
        <dbReference type="ARBA" id="ARBA00022676"/>
    </source>
</evidence>
<comment type="caution">
    <text evidence="9">The sequence shown here is derived from an EMBL/GenBank/DDBJ whole genome shotgun (WGS) entry which is preliminary data.</text>
</comment>